<name>A0ABP9CEC0_9ACTN</name>
<evidence type="ECO:0000259" key="5">
    <source>
        <dbReference type="Pfam" id="PF02576"/>
    </source>
</evidence>
<dbReference type="EMBL" id="BAABIG010000041">
    <property type="protein sequence ID" value="GAA4807560.1"/>
    <property type="molecule type" value="Genomic_DNA"/>
</dbReference>
<feature type="domain" description="Ribosome maturation factor RimP C-terminal" evidence="6">
    <location>
        <begin position="157"/>
        <end position="224"/>
    </location>
</feature>
<dbReference type="InterPro" id="IPR028989">
    <property type="entry name" value="RimP_N"/>
</dbReference>
<feature type="region of interest" description="Disordered" evidence="4">
    <location>
        <begin position="226"/>
        <end position="249"/>
    </location>
</feature>
<feature type="compositionally biased region" description="Polar residues" evidence="4">
    <location>
        <begin position="59"/>
        <end position="74"/>
    </location>
</feature>
<feature type="domain" description="Ribosome maturation factor RimP N-terminal" evidence="5">
    <location>
        <begin position="81"/>
        <end position="154"/>
    </location>
</feature>
<protein>
    <recommendedName>
        <fullName evidence="3">Ribosome maturation factor RimP</fullName>
    </recommendedName>
</protein>
<dbReference type="PANTHER" id="PTHR33867">
    <property type="entry name" value="RIBOSOME MATURATION FACTOR RIMP"/>
    <property type="match status" value="1"/>
</dbReference>
<feature type="compositionally biased region" description="Basic and acidic residues" evidence="4">
    <location>
        <begin position="226"/>
        <end position="242"/>
    </location>
</feature>
<evidence type="ECO:0000256" key="2">
    <source>
        <dbReference type="ARBA" id="ARBA00022517"/>
    </source>
</evidence>
<evidence type="ECO:0000259" key="6">
    <source>
        <dbReference type="Pfam" id="PF17384"/>
    </source>
</evidence>
<reference evidence="8" key="1">
    <citation type="journal article" date="2019" name="Int. J. Syst. Evol. Microbiol.">
        <title>The Global Catalogue of Microorganisms (GCM) 10K type strain sequencing project: providing services to taxonomists for standard genome sequencing and annotation.</title>
        <authorList>
            <consortium name="The Broad Institute Genomics Platform"/>
            <consortium name="The Broad Institute Genome Sequencing Center for Infectious Disease"/>
            <person name="Wu L."/>
            <person name="Ma J."/>
        </authorList>
    </citation>
    <scope>NUCLEOTIDE SEQUENCE [LARGE SCALE GENOMIC DNA]</scope>
    <source>
        <strain evidence="8">JCM 18081</strain>
    </source>
</reference>
<keyword evidence="2 3" id="KW-0690">Ribosome biogenesis</keyword>
<comment type="caution">
    <text evidence="7">The sequence shown here is derived from an EMBL/GenBank/DDBJ whole genome shotgun (WGS) entry which is preliminary data.</text>
</comment>
<evidence type="ECO:0000256" key="1">
    <source>
        <dbReference type="ARBA" id="ARBA00022490"/>
    </source>
</evidence>
<keyword evidence="8" id="KW-1185">Reference proteome</keyword>
<comment type="similarity">
    <text evidence="3">Belongs to the RimP family.</text>
</comment>
<dbReference type="InterPro" id="IPR028998">
    <property type="entry name" value="RimP_C"/>
</dbReference>
<evidence type="ECO:0000256" key="4">
    <source>
        <dbReference type="SAM" id="MobiDB-lite"/>
    </source>
</evidence>
<dbReference type="NCBIfam" id="NF000930">
    <property type="entry name" value="PRK00092.2-2"/>
    <property type="match status" value="1"/>
</dbReference>
<comment type="function">
    <text evidence="3">Required for maturation of 30S ribosomal subunits.</text>
</comment>
<dbReference type="HAMAP" id="MF_01077">
    <property type="entry name" value="RimP"/>
    <property type="match status" value="1"/>
</dbReference>
<dbReference type="InterPro" id="IPR003728">
    <property type="entry name" value="Ribosome_maturation_RimP"/>
</dbReference>
<organism evidence="7 8">
    <name type="scientific">Streptomyces ziwulingensis</name>
    <dbReference type="NCBI Taxonomy" id="1045501"/>
    <lineage>
        <taxon>Bacteria</taxon>
        <taxon>Bacillati</taxon>
        <taxon>Actinomycetota</taxon>
        <taxon>Actinomycetes</taxon>
        <taxon>Kitasatosporales</taxon>
        <taxon>Streptomycetaceae</taxon>
        <taxon>Streptomyces</taxon>
    </lineage>
</organism>
<accession>A0ABP9CEC0</accession>
<dbReference type="Proteomes" id="UP001501265">
    <property type="component" value="Unassembled WGS sequence"/>
</dbReference>
<sequence length="249" mass="27388">MRKGKRDGAAVATGSGKGVSLITVPGRPRAVAQRRRGTQVDVNTLCDRIRFDQTRDPSHNSTRGRGVTRMSTTQSERLRELLEPLVSSQGLDLEEIAVDSVGRKRLLRVVVDSDTGADLDRIADVSRALSAKLDESDAMGDEEYTLEVGTPGAERLLTEHRHYVRATGRLVAFQLAEGDEVTARILDVDADGVAVEVPGVKGRKPTARRLAFADVTRARVQVEFNRKDKQDVQDVQDQKNVTETEEEEA</sequence>
<comment type="subcellular location">
    <subcellularLocation>
        <location evidence="3">Cytoplasm</location>
    </subcellularLocation>
</comment>
<evidence type="ECO:0000313" key="8">
    <source>
        <dbReference type="Proteomes" id="UP001501265"/>
    </source>
</evidence>
<evidence type="ECO:0000313" key="7">
    <source>
        <dbReference type="EMBL" id="GAA4807560.1"/>
    </source>
</evidence>
<dbReference type="Pfam" id="PF02576">
    <property type="entry name" value="RimP_N"/>
    <property type="match status" value="1"/>
</dbReference>
<dbReference type="Pfam" id="PF17384">
    <property type="entry name" value="DUF150_C"/>
    <property type="match status" value="1"/>
</dbReference>
<dbReference type="InterPro" id="IPR035956">
    <property type="entry name" value="RimP_N_sf"/>
</dbReference>
<keyword evidence="1 3" id="KW-0963">Cytoplasm</keyword>
<feature type="region of interest" description="Disordered" evidence="4">
    <location>
        <begin position="53"/>
        <end position="74"/>
    </location>
</feature>
<gene>
    <name evidence="3" type="primary">rimP</name>
    <name evidence="7" type="ORF">GCM10023220_42270</name>
</gene>
<dbReference type="SUPFAM" id="SSF75420">
    <property type="entry name" value="YhbC-like, N-terminal domain"/>
    <property type="match status" value="1"/>
</dbReference>
<dbReference type="Gene3D" id="3.30.300.70">
    <property type="entry name" value="RimP-like superfamily, N-terminal"/>
    <property type="match status" value="1"/>
</dbReference>
<evidence type="ECO:0000256" key="3">
    <source>
        <dbReference type="HAMAP-Rule" id="MF_01077"/>
    </source>
</evidence>
<dbReference type="PANTHER" id="PTHR33867:SF1">
    <property type="entry name" value="RIBOSOME MATURATION FACTOR RIMP"/>
    <property type="match status" value="1"/>
</dbReference>
<proteinExistence type="inferred from homology"/>